<reference evidence="1 2" key="1">
    <citation type="journal article" date="2018" name="Genome Biol. Evol.">
        <title>Multiple Roots of Fruiting Body Formation in Amoebozoa.</title>
        <authorList>
            <person name="Hillmann F."/>
            <person name="Forbes G."/>
            <person name="Novohradska S."/>
            <person name="Ferling I."/>
            <person name="Riege K."/>
            <person name="Groth M."/>
            <person name="Westermann M."/>
            <person name="Marz M."/>
            <person name="Spaller T."/>
            <person name="Winckler T."/>
            <person name="Schaap P."/>
            <person name="Glockner G."/>
        </authorList>
    </citation>
    <scope>NUCLEOTIDE SEQUENCE [LARGE SCALE GENOMIC DNA]</scope>
    <source>
        <strain evidence="1 2">Jena</strain>
    </source>
</reference>
<organism evidence="1 2">
    <name type="scientific">Planoprotostelium fungivorum</name>
    <dbReference type="NCBI Taxonomy" id="1890364"/>
    <lineage>
        <taxon>Eukaryota</taxon>
        <taxon>Amoebozoa</taxon>
        <taxon>Evosea</taxon>
        <taxon>Variosea</taxon>
        <taxon>Cavosteliida</taxon>
        <taxon>Cavosteliaceae</taxon>
        <taxon>Planoprotostelium</taxon>
    </lineage>
</organism>
<evidence type="ECO:0000313" key="1">
    <source>
        <dbReference type="EMBL" id="PRP85171.1"/>
    </source>
</evidence>
<accession>A0A2P6NMH8</accession>
<comment type="caution">
    <text evidence="1">The sequence shown here is derived from an EMBL/GenBank/DDBJ whole genome shotgun (WGS) entry which is preliminary data.</text>
</comment>
<sequence length="183" mass="21298">MRNYNRIWLSWTGHAGRASLLVDILRRKVSWSAPPHWNQTHSSLKFPNLITTHHRSFQFHTNTFTTGIRLKEHSYSQILRTDLNHLKTMELLTSSFDLSIHASRGSYLDLRTVALGMRKDKAEMQLQGHEMDKRGESGRNVAPNRQIRRATPFQLQIGMTLEERLQCVLATSDNRSDRKRKCC</sequence>
<dbReference type="Proteomes" id="UP000241769">
    <property type="component" value="Unassembled WGS sequence"/>
</dbReference>
<evidence type="ECO:0000313" key="2">
    <source>
        <dbReference type="Proteomes" id="UP000241769"/>
    </source>
</evidence>
<name>A0A2P6NMH8_9EUKA</name>
<dbReference type="EMBL" id="MDYQ01000049">
    <property type="protein sequence ID" value="PRP85171.1"/>
    <property type="molecule type" value="Genomic_DNA"/>
</dbReference>
<dbReference type="InParanoid" id="A0A2P6NMH8"/>
<protein>
    <submittedName>
        <fullName evidence="1">Uncharacterized protein</fullName>
    </submittedName>
</protein>
<dbReference type="AlphaFoldDB" id="A0A2P6NMH8"/>
<proteinExistence type="predicted"/>
<keyword evidence="2" id="KW-1185">Reference proteome</keyword>
<gene>
    <name evidence="1" type="ORF">PROFUN_07118</name>
</gene>